<evidence type="ECO:0000256" key="1">
    <source>
        <dbReference type="SAM" id="SignalP"/>
    </source>
</evidence>
<dbReference type="InterPro" id="IPR025637">
    <property type="entry name" value="DUF4333"/>
</dbReference>
<dbReference type="Pfam" id="PF14230">
    <property type="entry name" value="DUF4333"/>
    <property type="match status" value="3"/>
</dbReference>
<accession>A0A0J6W0D9</accession>
<reference evidence="3 4" key="1">
    <citation type="journal article" date="2015" name="Genome Biol. Evol.">
        <title>Characterization of Three Mycobacterium spp. with Potential Use in Bioremediation by Genome Sequencing and Comparative Genomics.</title>
        <authorList>
            <person name="Das S."/>
            <person name="Pettersson B.M."/>
            <person name="Behra P.R."/>
            <person name="Ramesh M."/>
            <person name="Dasgupta S."/>
            <person name="Bhattacharya A."/>
            <person name="Kirsebom L.A."/>
        </authorList>
    </citation>
    <scope>NUCLEOTIDE SEQUENCE [LARGE SCALE GENOMIC DNA]</scope>
    <source>
        <strain evidence="3 4">DSM 43826</strain>
    </source>
</reference>
<comment type="caution">
    <text evidence="3">The sequence shown here is derived from an EMBL/GenBank/DDBJ whole genome shotgun (WGS) entry which is preliminary data.</text>
</comment>
<proteinExistence type="predicted"/>
<evidence type="ECO:0000313" key="3">
    <source>
        <dbReference type="EMBL" id="KMO75193.1"/>
    </source>
</evidence>
<feature type="domain" description="DUF4333" evidence="2">
    <location>
        <begin position="174"/>
        <end position="234"/>
    </location>
</feature>
<dbReference type="PATRIC" id="fig|37916.4.peg.3343"/>
<gene>
    <name evidence="3" type="ORF">MCHLDSM_03411</name>
</gene>
<feature type="signal peptide" evidence="1">
    <location>
        <begin position="1"/>
        <end position="27"/>
    </location>
</feature>
<evidence type="ECO:0000313" key="4">
    <source>
        <dbReference type="Proteomes" id="UP000036513"/>
    </source>
</evidence>
<organism evidence="3 4">
    <name type="scientific">Mycolicibacterium chlorophenolicum</name>
    <dbReference type="NCBI Taxonomy" id="37916"/>
    <lineage>
        <taxon>Bacteria</taxon>
        <taxon>Bacillati</taxon>
        <taxon>Actinomycetota</taxon>
        <taxon>Actinomycetes</taxon>
        <taxon>Mycobacteriales</taxon>
        <taxon>Mycobacteriaceae</taxon>
        <taxon>Mycolicibacterium</taxon>
    </lineage>
</organism>
<dbReference type="PROSITE" id="PS51257">
    <property type="entry name" value="PROKAR_LIPOPROTEIN"/>
    <property type="match status" value="1"/>
</dbReference>
<keyword evidence="1" id="KW-0732">Signal</keyword>
<feature type="domain" description="DUF4333" evidence="2">
    <location>
        <begin position="17"/>
        <end position="93"/>
    </location>
</feature>
<name>A0A0J6W0D9_9MYCO</name>
<dbReference type="EMBL" id="JYNL01000030">
    <property type="protein sequence ID" value="KMO75193.1"/>
    <property type="molecule type" value="Genomic_DNA"/>
</dbReference>
<keyword evidence="4" id="KW-1185">Reference proteome</keyword>
<protein>
    <recommendedName>
        <fullName evidence="2">DUF4333 domain-containing protein</fullName>
    </recommendedName>
</protein>
<feature type="domain" description="DUF4333" evidence="2">
    <location>
        <begin position="103"/>
        <end position="163"/>
    </location>
</feature>
<dbReference type="Proteomes" id="UP000036513">
    <property type="component" value="Unassembled WGS sequence"/>
</dbReference>
<dbReference type="RefSeq" id="WP_048470924.1">
    <property type="nucleotide sequence ID" value="NZ_JYNL01000030.1"/>
</dbReference>
<sequence precursor="true">MAKLISAVAGLAALCAVLTSCSSPVSSDAVPAVAPDDLQADIAQRLAAAGEKPQSVTCKDPLVGEVGQSARCDVVLSTTNSFEPIVTVTGIDGGSIVYEMIPALSRQQLEQAVTRLAADAGSAPDAVACPSGLLGRPQATAQCDVTAGGATLRRTAEVTGVDGLTMNFDLVPLLTKAEVENSLLDELATHLGKRPDSAVCGGNLEGRVGNTVDCTVAAGSERAELTLTVTTVDGAKVDYTYAPRR</sequence>
<feature type="chain" id="PRO_5038902933" description="DUF4333 domain-containing protein" evidence="1">
    <location>
        <begin position="28"/>
        <end position="245"/>
    </location>
</feature>
<evidence type="ECO:0000259" key="2">
    <source>
        <dbReference type="Pfam" id="PF14230"/>
    </source>
</evidence>
<dbReference type="AlphaFoldDB" id="A0A0J6W0D9"/>